<feature type="compositionally biased region" description="Polar residues" evidence="11">
    <location>
        <begin position="395"/>
        <end position="410"/>
    </location>
</feature>
<feature type="compositionally biased region" description="Acidic residues" evidence="11">
    <location>
        <begin position="832"/>
        <end position="846"/>
    </location>
</feature>
<keyword evidence="5" id="KW-0272">Extracellular matrix</keyword>
<dbReference type="SUPFAM" id="SSF82671">
    <property type="entry name" value="SEA domain"/>
    <property type="match status" value="1"/>
</dbReference>
<feature type="compositionally biased region" description="Low complexity" evidence="11">
    <location>
        <begin position="174"/>
        <end position="191"/>
    </location>
</feature>
<proteinExistence type="predicted"/>
<keyword evidence="8" id="KW-0677">Repeat</keyword>
<evidence type="ECO:0000256" key="8">
    <source>
        <dbReference type="ARBA" id="ARBA00022737"/>
    </source>
</evidence>
<evidence type="ECO:0000256" key="3">
    <source>
        <dbReference type="ARBA" id="ARBA00004593"/>
    </source>
</evidence>
<feature type="compositionally biased region" description="Acidic residues" evidence="11">
    <location>
        <begin position="876"/>
        <end position="890"/>
    </location>
</feature>
<evidence type="ECO:0000313" key="14">
    <source>
        <dbReference type="Ensembl" id="ENSAMXP00005022372.1"/>
    </source>
</evidence>
<dbReference type="GO" id="GO:0001750">
    <property type="term" value="C:photoreceptor outer segment"/>
    <property type="evidence" value="ECO:0007669"/>
    <property type="project" value="UniProtKB-SubCell"/>
</dbReference>
<protein>
    <recommendedName>
        <fullName evidence="13">SEA domain-containing protein</fullName>
    </recommendedName>
</protein>
<dbReference type="PANTHER" id="PTHR12199:SF4">
    <property type="entry name" value="INTERPHOTORECEPTOR MATRIX PROTEOGLYCAN 2"/>
    <property type="match status" value="1"/>
</dbReference>
<evidence type="ECO:0000256" key="5">
    <source>
        <dbReference type="ARBA" id="ARBA00022530"/>
    </source>
</evidence>
<feature type="domain" description="SEA" evidence="13">
    <location>
        <begin position="1273"/>
        <end position="1390"/>
    </location>
</feature>
<sequence length="1440" mass="155097">MPELRWKWIWWFLGVLLLMGHFYIDTDATLGVHNDISEVESSSSGSVRSSGTMVKQMDLPKISQASGVSSGERRGALSRRKRDILFPNGVKLCSQETVKQALQNHLEYFHLRVCQETVWEAFKIFWDRLPEKDEYQLWINRCQNGSVTVFDIGRSFSQSAEHITLVTSRVAIASSSQQTTPSTTKPNTIHTTTERAETITSPPTKAPATSLQGDSSSNPSKQTTVPPIPPVPPVEMTFPETDSPTVTTAQTPPQLIPATSMAAGLEVTLEVTSKPDLTLTFKDSQGISPSSPTQDSGQATDQINPGYELEVNQEATGESTSDTSTNDQSLGGDRDEEAVVILEASTQNPQKPLEAPVDSDLEKEPPAGAEEPSPVEPVQVIDNVNQEPPTGGLAVQSSPSPNSGNTQHPQPSEGEKPLVDSTVQAGPGDSEPGEAETPVALTTPPIESSVFEDKAESDGRTSGSGEDPNIEDDGYVVIVQDSEDDDEGDYEEDEDEGEGKGVITSEPDSTGEIQVMEVTEETTTAKEEYLTVHVPEGEETSGTVVVLPESPTNEVFLEGNTPVVQDIPVAAIEVGTEDDPGEEIPEVTTDAPVITSVDYVFESHVTTMDLPATEAVTEVPTPEYKTEAAVVRVTPGKPAGTTTEALEHLETSSGTGTLPTTHQATIEADVEADDKTEVTSDSRVTPEEDIVKDIPETSVEVVTPEVVTDFNIEADTLEPIPAVEDDKTEVTPDSEGDTPEVIPDIEDGTPEVIPDSEGDTPDVTSTIEDSSPEVIPDSEDNAPTPITDVEDDTPKVKPDSEGDTPEVTPTIEDSSPKVIHDVEDDTPKVIPDSEDGTTEVIPDIEDSTPVVSPEFKDDTPAVTTNTEVSTPVVIPDSEDGTPEVIPDSEDGTPKVIPGSEDGTPEVSPDSEDDTPEVIHDAKDDVVEVIPNSKDQSPEVIPETKVDTPDNTHDVEDGAPEVISDAKEDDEPLLVPDTEDKSLDVVIGVEEGTPESKPAETGKVHEEKTSDVLEDEILVLPGSVVEENTPLPPADVEEPEHTDAPEAAKGPEATEATTEVVEDTTVTEVHEDRSEGPVGEDILEMTESPQDIPDITENSPEVTEIPEDMPDVTEAPEVLGYTTLSSVLHQGSPEDSPVNSPEEPIDKNIPDATEAPTLIEMPPDSAPEVTTEDDSTEPPLVKVISKAPQVDDTSTGGAGETPQTEDEEDTPTPSLKLEESTVALNELTTTIQRNTFSTPLQTSTQEISNDILDENNMIGNEIGETVPRPVRPMVDHVVELSIKLKGEIYDDALRDPSSFYYQRLSEQFIEKIEDAFEKLPGFKSVFILEFRPQKDIQGGLAVVVHYAIVLEVDGAGINNETMHFITLQSNTVEKSYSEPEELPTVVYTITDFRNFISEALHKETFGNNGNTTLDVDPDSLQLESGNTCFRILQFVVGFSSG</sequence>
<dbReference type="Proteomes" id="UP000694621">
    <property type="component" value="Unplaced"/>
</dbReference>
<dbReference type="Ensembl" id="ENSAMXT00005024706.1">
    <property type="protein sequence ID" value="ENSAMXP00005022372.1"/>
    <property type="gene ID" value="ENSAMXG00005011536.1"/>
</dbReference>
<feature type="compositionally biased region" description="Polar residues" evidence="11">
    <location>
        <begin position="281"/>
        <end position="303"/>
    </location>
</feature>
<dbReference type="GO" id="GO:0001917">
    <property type="term" value="C:photoreceptor inner segment"/>
    <property type="evidence" value="ECO:0007669"/>
    <property type="project" value="UniProtKB-SubCell"/>
</dbReference>
<keyword evidence="10" id="KW-0966">Cell projection</keyword>
<evidence type="ECO:0000256" key="12">
    <source>
        <dbReference type="SAM" id="Phobius"/>
    </source>
</evidence>
<dbReference type="InterPro" id="IPR039861">
    <property type="entry name" value="IMPG"/>
</dbReference>
<evidence type="ECO:0000256" key="6">
    <source>
        <dbReference type="ARBA" id="ARBA00022674"/>
    </source>
</evidence>
<feature type="region of interest" description="Disordered" evidence="11">
    <location>
        <begin position="929"/>
        <end position="1214"/>
    </location>
</feature>
<feature type="compositionally biased region" description="Basic and acidic residues" evidence="11">
    <location>
        <begin position="941"/>
        <end position="955"/>
    </location>
</feature>
<name>A0A8B9JJ31_ASTMX</name>
<evidence type="ECO:0000256" key="2">
    <source>
        <dbReference type="ARBA" id="ARBA00004504"/>
    </source>
</evidence>
<keyword evidence="12" id="KW-0812">Transmembrane</keyword>
<feature type="region of interest" description="Disordered" evidence="11">
    <location>
        <begin position="280"/>
        <end position="513"/>
    </location>
</feature>
<keyword evidence="6" id="KW-0358">Heparin-binding</keyword>
<evidence type="ECO:0000256" key="7">
    <source>
        <dbReference type="ARBA" id="ARBA00022729"/>
    </source>
</evidence>
<dbReference type="GO" id="GO:0007601">
    <property type="term" value="P:visual perception"/>
    <property type="evidence" value="ECO:0007669"/>
    <property type="project" value="InterPro"/>
</dbReference>
<accession>A0A8B9JJ31</accession>
<feature type="compositionally biased region" description="Acidic residues" evidence="11">
    <location>
        <begin position="481"/>
        <end position="497"/>
    </location>
</feature>
<feature type="compositionally biased region" description="Basic and acidic residues" evidence="11">
    <location>
        <begin position="814"/>
        <end position="827"/>
    </location>
</feature>
<feature type="region of interest" description="Disordered" evidence="11">
    <location>
        <begin position="174"/>
        <end position="252"/>
    </location>
</feature>
<dbReference type="GO" id="GO:0005540">
    <property type="term" value="F:hyaluronic acid binding"/>
    <property type="evidence" value="ECO:0007669"/>
    <property type="project" value="TreeGrafter"/>
</dbReference>
<evidence type="ECO:0000256" key="11">
    <source>
        <dbReference type="SAM" id="MobiDB-lite"/>
    </source>
</evidence>
<evidence type="ECO:0000313" key="15">
    <source>
        <dbReference type="Proteomes" id="UP000694621"/>
    </source>
</evidence>
<evidence type="ECO:0000256" key="4">
    <source>
        <dbReference type="ARBA" id="ARBA00022525"/>
    </source>
</evidence>
<reference evidence="14" key="1">
    <citation type="submission" date="2025-08" db="UniProtKB">
        <authorList>
            <consortium name="Ensembl"/>
        </authorList>
    </citation>
    <scope>IDENTIFICATION</scope>
</reference>
<evidence type="ECO:0000256" key="9">
    <source>
        <dbReference type="ARBA" id="ARBA00023180"/>
    </source>
</evidence>
<evidence type="ECO:0000256" key="1">
    <source>
        <dbReference type="ARBA" id="ARBA00004437"/>
    </source>
</evidence>
<dbReference type="PROSITE" id="PS50024">
    <property type="entry name" value="SEA"/>
    <property type="match status" value="1"/>
</dbReference>
<feature type="compositionally biased region" description="Low complexity" evidence="11">
    <location>
        <begin position="1052"/>
        <end position="1066"/>
    </location>
</feature>
<dbReference type="PANTHER" id="PTHR12199">
    <property type="entry name" value="INTERPHOTORECEPTOR MATRIX PROTEOGLYCAN"/>
    <property type="match status" value="1"/>
</dbReference>
<feature type="transmembrane region" description="Helical" evidence="12">
    <location>
        <begin position="7"/>
        <end position="24"/>
    </location>
</feature>
<dbReference type="GO" id="GO:0033165">
    <property type="term" value="C:interphotoreceptor matrix"/>
    <property type="evidence" value="ECO:0007669"/>
    <property type="project" value="UniProtKB-SubCell"/>
</dbReference>
<comment type="subcellular location">
    <subcellularLocation>
        <location evidence="2">Cell projection</location>
        <location evidence="2">Cilium</location>
        <location evidence="2">Photoreceptor outer segment</location>
    </subcellularLocation>
    <subcellularLocation>
        <location evidence="1">Photoreceptor inner segment</location>
    </subcellularLocation>
    <subcellularLocation>
        <location evidence="3">Secreted</location>
        <location evidence="3">Extracellular space</location>
        <location evidence="3">Extracellular matrix</location>
        <location evidence="3">Interphotoreceptor matrix</location>
    </subcellularLocation>
</comment>
<evidence type="ECO:0000256" key="10">
    <source>
        <dbReference type="ARBA" id="ARBA00023273"/>
    </source>
</evidence>
<keyword evidence="4" id="KW-0964">Secreted</keyword>
<feature type="region of interest" description="Disordered" evidence="11">
    <location>
        <begin position="715"/>
        <end position="916"/>
    </location>
</feature>
<feature type="compositionally biased region" description="Polar residues" evidence="11">
    <location>
        <begin position="240"/>
        <end position="252"/>
    </location>
</feature>
<dbReference type="InterPro" id="IPR036364">
    <property type="entry name" value="SEA_dom_sf"/>
</dbReference>
<keyword evidence="12" id="KW-0472">Membrane</keyword>
<organism evidence="14 15">
    <name type="scientific">Astyanax mexicanus</name>
    <name type="common">Blind cave fish</name>
    <name type="synonym">Astyanax fasciatus mexicanus</name>
    <dbReference type="NCBI Taxonomy" id="7994"/>
    <lineage>
        <taxon>Eukaryota</taxon>
        <taxon>Metazoa</taxon>
        <taxon>Chordata</taxon>
        <taxon>Craniata</taxon>
        <taxon>Vertebrata</taxon>
        <taxon>Euteleostomi</taxon>
        <taxon>Actinopterygii</taxon>
        <taxon>Neopterygii</taxon>
        <taxon>Teleostei</taxon>
        <taxon>Ostariophysi</taxon>
        <taxon>Characiformes</taxon>
        <taxon>Characoidei</taxon>
        <taxon>Acestrorhamphidae</taxon>
        <taxon>Acestrorhamphinae</taxon>
        <taxon>Astyanax</taxon>
    </lineage>
</organism>
<keyword evidence="7" id="KW-0732">Signal</keyword>
<feature type="compositionally biased region" description="Polar residues" evidence="11">
    <location>
        <begin position="313"/>
        <end position="329"/>
    </location>
</feature>
<keyword evidence="9" id="KW-0325">Glycoprotein</keyword>
<dbReference type="InterPro" id="IPR000082">
    <property type="entry name" value="SEA_dom"/>
</dbReference>
<dbReference type="GO" id="GO:0008201">
    <property type="term" value="F:heparin binding"/>
    <property type="evidence" value="ECO:0007669"/>
    <property type="project" value="UniProtKB-KW"/>
</dbReference>
<keyword evidence="12" id="KW-1133">Transmembrane helix</keyword>
<evidence type="ECO:0000259" key="13">
    <source>
        <dbReference type="PROSITE" id="PS50024"/>
    </source>
</evidence>
<feature type="compositionally biased region" description="Polar residues" evidence="11">
    <location>
        <begin position="198"/>
        <end position="224"/>
    </location>
</feature>
<feature type="compositionally biased region" description="Acidic residues" evidence="11">
    <location>
        <begin position="732"/>
        <end position="760"/>
    </location>
</feature>
<feature type="compositionally biased region" description="Basic and acidic residues" evidence="11">
    <location>
        <begin position="996"/>
        <end position="1010"/>
    </location>
</feature>